<evidence type="ECO:0000313" key="2">
    <source>
        <dbReference type="EMBL" id="CAD1472698.1"/>
    </source>
</evidence>
<dbReference type="AlphaFoldDB" id="A0A6V7H5A8"/>
<proteinExistence type="predicted"/>
<gene>
    <name evidence="2" type="ORF">MHI_LOCUS313921</name>
</gene>
<comment type="caution">
    <text evidence="2">The sequence shown here is derived from an EMBL/GenBank/DDBJ whole genome shotgun (WGS) entry which is preliminary data.</text>
</comment>
<keyword evidence="3" id="KW-1185">Reference proteome</keyword>
<reference evidence="2" key="1">
    <citation type="submission" date="2020-07" db="EMBL/GenBank/DDBJ databases">
        <authorList>
            <person name="Nazaruddin N."/>
        </authorList>
    </citation>
    <scope>NUCLEOTIDE SEQUENCE</scope>
</reference>
<organism evidence="2 3">
    <name type="scientific">Heterotrigona itama</name>
    <dbReference type="NCBI Taxonomy" id="395501"/>
    <lineage>
        <taxon>Eukaryota</taxon>
        <taxon>Metazoa</taxon>
        <taxon>Ecdysozoa</taxon>
        <taxon>Arthropoda</taxon>
        <taxon>Hexapoda</taxon>
        <taxon>Insecta</taxon>
        <taxon>Pterygota</taxon>
        <taxon>Neoptera</taxon>
        <taxon>Endopterygota</taxon>
        <taxon>Hymenoptera</taxon>
        <taxon>Apocrita</taxon>
        <taxon>Aculeata</taxon>
        <taxon>Apoidea</taxon>
        <taxon>Anthophila</taxon>
        <taxon>Apidae</taxon>
        <taxon>Heterotrigona</taxon>
    </lineage>
</organism>
<evidence type="ECO:0000256" key="1">
    <source>
        <dbReference type="SAM" id="MobiDB-lite"/>
    </source>
</evidence>
<evidence type="ECO:0000313" key="3">
    <source>
        <dbReference type="Proteomes" id="UP000752696"/>
    </source>
</evidence>
<dbReference type="EMBL" id="CAJDYZ010005680">
    <property type="protein sequence ID" value="CAD1472698.1"/>
    <property type="molecule type" value="Genomic_DNA"/>
</dbReference>
<feature type="non-terminal residue" evidence="2">
    <location>
        <position position="1"/>
    </location>
</feature>
<accession>A0A6V7H5A8</accession>
<name>A0A6V7H5A8_9HYME</name>
<dbReference type="Proteomes" id="UP000752696">
    <property type="component" value="Unassembled WGS sequence"/>
</dbReference>
<feature type="region of interest" description="Disordered" evidence="1">
    <location>
        <begin position="62"/>
        <end position="95"/>
    </location>
</feature>
<dbReference type="OrthoDB" id="7698238at2759"/>
<sequence>GLTAKDASARMLQRLQRRMGIQIVREYRTIFEEAALTLAECIPFDLQAKMGAQMFQGKRDARRWDQEAWDARDRETAGPTACPPGVEDGADRERS</sequence>
<protein>
    <submittedName>
        <fullName evidence="2">Uncharacterized protein</fullName>
    </submittedName>
</protein>
<feature type="compositionally biased region" description="Basic and acidic residues" evidence="1">
    <location>
        <begin position="62"/>
        <end position="76"/>
    </location>
</feature>